<dbReference type="OrthoDB" id="1862401at2759"/>
<keyword evidence="3" id="KW-1185">Reference proteome</keyword>
<dbReference type="InterPro" id="IPR050317">
    <property type="entry name" value="Plant_Fungal_Acyltransferase"/>
</dbReference>
<dbReference type="PANTHER" id="PTHR31642:SF310">
    <property type="entry name" value="FATTY ALCOHOL:CAFFEOYL-COA ACYLTRANSFERASE"/>
    <property type="match status" value="1"/>
</dbReference>
<dbReference type="EMBL" id="MU003778">
    <property type="protein sequence ID" value="KAF2723079.1"/>
    <property type="molecule type" value="Genomic_DNA"/>
</dbReference>
<dbReference type="Proteomes" id="UP000799441">
    <property type="component" value="Unassembled WGS sequence"/>
</dbReference>
<sequence length="475" mass="53217">MGSNEVYQIRPSGYPNLPEEICRLSTNDYLPDPIVFVPICLYFEVCDAKRKATVELLRAGLEETLGQCRHLAGTIEKTENSDYYILSKKESTVTFNINWLTDRAHGPQFPSFEDLKASDFTTSKLGDITRLTLHEMDPSSGVANPSPDKSPPVLGIQANLISGGIALVIHVHHWAMDFGGIANFVHQWADNALSVANGNRLPTLNPLCLDRTRLNSQSIIAHDAQVKSDAGVPPGKPTFFPISVCLFHLAKSKAEELKRLASTADGQRISSYDASVALWWRLLTRHRVKTYKVDSNSVAAFSELVGVRNRLVPSLPERYFGNAIVPVSAESQQEKLSLKDVGEDAPLSRIAAYIRSVTDSVDPTYIYKFFDQIERRRRAGTSNKPKFGTMPPFKTTDWRLPNILTANFGFGKPTAFRHMFGVTPSLTIYPPRHRDIDGEEVFEFAVPIERVALDGLLQDYDLKHWFEYRGFDVKV</sequence>
<dbReference type="Pfam" id="PF02458">
    <property type="entry name" value="Transferase"/>
    <property type="match status" value="1"/>
</dbReference>
<name>A0A9P4QDZ3_9PEZI</name>
<evidence type="ECO:0000313" key="2">
    <source>
        <dbReference type="EMBL" id="KAF2723079.1"/>
    </source>
</evidence>
<dbReference type="AlphaFoldDB" id="A0A9P4QDZ3"/>
<comment type="caution">
    <text evidence="2">The sequence shown here is derived from an EMBL/GenBank/DDBJ whole genome shotgun (WGS) entry which is preliminary data.</text>
</comment>
<dbReference type="InterPro" id="IPR023213">
    <property type="entry name" value="CAT-like_dom_sf"/>
</dbReference>
<dbReference type="PANTHER" id="PTHR31642">
    <property type="entry name" value="TRICHOTHECENE 3-O-ACETYLTRANSFERASE"/>
    <property type="match status" value="1"/>
</dbReference>
<proteinExistence type="predicted"/>
<evidence type="ECO:0000256" key="1">
    <source>
        <dbReference type="ARBA" id="ARBA00022679"/>
    </source>
</evidence>
<organism evidence="2 3">
    <name type="scientific">Polychaeton citri CBS 116435</name>
    <dbReference type="NCBI Taxonomy" id="1314669"/>
    <lineage>
        <taxon>Eukaryota</taxon>
        <taxon>Fungi</taxon>
        <taxon>Dikarya</taxon>
        <taxon>Ascomycota</taxon>
        <taxon>Pezizomycotina</taxon>
        <taxon>Dothideomycetes</taxon>
        <taxon>Dothideomycetidae</taxon>
        <taxon>Capnodiales</taxon>
        <taxon>Capnodiaceae</taxon>
        <taxon>Polychaeton</taxon>
    </lineage>
</organism>
<reference evidence="2" key="1">
    <citation type="journal article" date="2020" name="Stud. Mycol.">
        <title>101 Dothideomycetes genomes: a test case for predicting lifestyles and emergence of pathogens.</title>
        <authorList>
            <person name="Haridas S."/>
            <person name="Albert R."/>
            <person name="Binder M."/>
            <person name="Bloem J."/>
            <person name="Labutti K."/>
            <person name="Salamov A."/>
            <person name="Andreopoulos B."/>
            <person name="Baker S."/>
            <person name="Barry K."/>
            <person name="Bills G."/>
            <person name="Bluhm B."/>
            <person name="Cannon C."/>
            <person name="Castanera R."/>
            <person name="Culley D."/>
            <person name="Daum C."/>
            <person name="Ezra D."/>
            <person name="Gonzalez J."/>
            <person name="Henrissat B."/>
            <person name="Kuo A."/>
            <person name="Liang C."/>
            <person name="Lipzen A."/>
            <person name="Lutzoni F."/>
            <person name="Magnuson J."/>
            <person name="Mondo S."/>
            <person name="Nolan M."/>
            <person name="Ohm R."/>
            <person name="Pangilinan J."/>
            <person name="Park H.-J."/>
            <person name="Ramirez L."/>
            <person name="Alfaro M."/>
            <person name="Sun H."/>
            <person name="Tritt A."/>
            <person name="Yoshinaga Y."/>
            <person name="Zwiers L.-H."/>
            <person name="Turgeon B."/>
            <person name="Goodwin S."/>
            <person name="Spatafora J."/>
            <person name="Crous P."/>
            <person name="Grigoriev I."/>
        </authorList>
    </citation>
    <scope>NUCLEOTIDE SEQUENCE</scope>
    <source>
        <strain evidence="2">CBS 116435</strain>
    </source>
</reference>
<gene>
    <name evidence="2" type="ORF">K431DRAFT_302015</name>
</gene>
<dbReference type="GO" id="GO:0016747">
    <property type="term" value="F:acyltransferase activity, transferring groups other than amino-acyl groups"/>
    <property type="evidence" value="ECO:0007669"/>
    <property type="project" value="TreeGrafter"/>
</dbReference>
<dbReference type="Gene3D" id="3.30.559.10">
    <property type="entry name" value="Chloramphenicol acetyltransferase-like domain"/>
    <property type="match status" value="2"/>
</dbReference>
<evidence type="ECO:0000313" key="3">
    <source>
        <dbReference type="Proteomes" id="UP000799441"/>
    </source>
</evidence>
<protein>
    <recommendedName>
        <fullName evidence="4">Transferase</fullName>
    </recommendedName>
</protein>
<evidence type="ECO:0008006" key="4">
    <source>
        <dbReference type="Google" id="ProtNLM"/>
    </source>
</evidence>
<keyword evidence="1" id="KW-0808">Transferase</keyword>
<accession>A0A9P4QDZ3</accession>